<keyword evidence="1" id="KW-0812">Transmembrane</keyword>
<feature type="transmembrane region" description="Helical" evidence="1">
    <location>
        <begin position="555"/>
        <end position="572"/>
    </location>
</feature>
<dbReference type="InterPro" id="IPR002013">
    <property type="entry name" value="SAC_dom"/>
</dbReference>
<accession>A0A642UX36</accession>
<dbReference type="Pfam" id="PF02383">
    <property type="entry name" value="Syja_N"/>
    <property type="match status" value="1"/>
</dbReference>
<dbReference type="EMBL" id="SWFS01000402">
    <property type="protein sequence ID" value="KAA8906152.1"/>
    <property type="molecule type" value="Genomic_DNA"/>
</dbReference>
<name>A0A642UX36_9ASCO</name>
<proteinExistence type="predicted"/>
<gene>
    <name evidence="3" type="ORF">TRICI_005185</name>
</gene>
<dbReference type="PANTHER" id="PTHR45662:SF2">
    <property type="entry name" value="PHOSPHATIDYLINOSITOL-3-PHOSPHATASE SAC1"/>
    <property type="match status" value="1"/>
</dbReference>
<sequence>MYYSISKGELTVGHEDQPDVVLRISRPNGEVSLEKSHEVGVFGGTSHISCILGMIRLRLTKYVILITKSRVVGHYLAGKVEVRQAVDYEIIALRDWKFKDEAESQYLEILKAHLDSQMKNIFFSYDFDLTRNMQSMASVSSSSERQYPFETADDQFFWNRFVSDDLISAAKNIDSRIGSFIQPVIHGVVSLHDTTYKGERVNFGLITRRSRYRAGTRYFRRGIDEDGQVANFNETEQILEAPGGEIYSFVQTRGSVPTFWGEVNNLRYKPQLQVSDTSAVDAAHRHFEDQYTKYQGKTYLVNLVNQNGYEKPVKESYENVVRNLADAEKLQYIYFDFHHECSKMRWHRVDLLIDNLLDLGIDKQKWYKLGKPDANNRCQVEETQKGTVRTNCMDCLDRTNVVQSKLAHWVLERQLEDAEVGLLMYTGKSDPKFEYVFQNTWADNADGVSKAYAGTGALKTDFTRLGRRTKLGALSDLSNSIMRYLRNNYFDGPRQDGYDLFLGNHLPYETPDSPFYDARPLTVQSVPYLLIGAAVMVGAAIFFPKEDQPKLVNRLFIASWLTVIGYCFKMFATRGMDYVCWPKLCPVDFVVDSPTKGKHISHQDNLKMQ</sequence>
<keyword evidence="1" id="KW-0472">Membrane</keyword>
<comment type="caution">
    <text evidence="3">The sequence shown here is derived from an EMBL/GenBank/DDBJ whole genome shotgun (WGS) entry which is preliminary data.</text>
</comment>
<reference evidence="3" key="1">
    <citation type="journal article" date="2019" name="G3 (Bethesda)">
        <title>Genome Assemblies of Two Rare Opportunistic Yeast Pathogens: Diutina rugosa (syn. Candida rugosa) and Trichomonascus ciferrii (syn. Candida ciferrii).</title>
        <authorList>
            <person name="Mixao V."/>
            <person name="Saus E."/>
            <person name="Hansen A.P."/>
            <person name="Lass-Florl C."/>
            <person name="Gabaldon T."/>
        </authorList>
    </citation>
    <scope>NUCLEOTIDE SEQUENCE</scope>
    <source>
        <strain evidence="3">CBS 4856</strain>
    </source>
</reference>
<evidence type="ECO:0000313" key="3">
    <source>
        <dbReference type="EMBL" id="KAA8906152.1"/>
    </source>
</evidence>
<dbReference type="Proteomes" id="UP000761534">
    <property type="component" value="Unassembled WGS sequence"/>
</dbReference>
<dbReference type="PANTHER" id="PTHR45662">
    <property type="entry name" value="PHOSPHATIDYLINOSITIDE PHOSPHATASE SAC1"/>
    <property type="match status" value="1"/>
</dbReference>
<dbReference type="GO" id="GO:0005783">
    <property type="term" value="C:endoplasmic reticulum"/>
    <property type="evidence" value="ECO:0007669"/>
    <property type="project" value="TreeGrafter"/>
</dbReference>
<evidence type="ECO:0000256" key="1">
    <source>
        <dbReference type="SAM" id="Phobius"/>
    </source>
</evidence>
<feature type="transmembrane region" description="Helical" evidence="1">
    <location>
        <begin position="525"/>
        <end position="543"/>
    </location>
</feature>
<dbReference type="GO" id="GO:0046856">
    <property type="term" value="P:phosphatidylinositol dephosphorylation"/>
    <property type="evidence" value="ECO:0007669"/>
    <property type="project" value="TreeGrafter"/>
</dbReference>
<dbReference type="GO" id="GO:0034593">
    <property type="term" value="F:phosphatidylinositol bisphosphate phosphatase activity"/>
    <property type="evidence" value="ECO:0007669"/>
    <property type="project" value="UniProtKB-ARBA"/>
</dbReference>
<feature type="domain" description="SAC" evidence="2">
    <location>
        <begin position="120"/>
        <end position="454"/>
    </location>
</feature>
<protein>
    <recommendedName>
        <fullName evidence="2">SAC domain-containing protein</fullName>
    </recommendedName>
</protein>
<evidence type="ECO:0000259" key="2">
    <source>
        <dbReference type="PROSITE" id="PS50275"/>
    </source>
</evidence>
<dbReference type="PROSITE" id="PS50275">
    <property type="entry name" value="SAC"/>
    <property type="match status" value="1"/>
</dbReference>
<dbReference type="GO" id="GO:0043812">
    <property type="term" value="F:phosphatidylinositol-4-phosphate phosphatase activity"/>
    <property type="evidence" value="ECO:0007669"/>
    <property type="project" value="TreeGrafter"/>
</dbReference>
<keyword evidence="4" id="KW-1185">Reference proteome</keyword>
<dbReference type="OrthoDB" id="405996at2759"/>
<keyword evidence="1" id="KW-1133">Transmembrane helix</keyword>
<dbReference type="VEuPathDB" id="FungiDB:TRICI_005185"/>
<organism evidence="3 4">
    <name type="scientific">Trichomonascus ciferrii</name>
    <dbReference type="NCBI Taxonomy" id="44093"/>
    <lineage>
        <taxon>Eukaryota</taxon>
        <taxon>Fungi</taxon>
        <taxon>Dikarya</taxon>
        <taxon>Ascomycota</taxon>
        <taxon>Saccharomycotina</taxon>
        <taxon>Dipodascomycetes</taxon>
        <taxon>Dipodascales</taxon>
        <taxon>Trichomonascaceae</taxon>
        <taxon>Trichomonascus</taxon>
        <taxon>Trichomonascus ciferrii complex</taxon>
    </lineage>
</organism>
<dbReference type="AlphaFoldDB" id="A0A642UX36"/>
<evidence type="ECO:0000313" key="4">
    <source>
        <dbReference type="Proteomes" id="UP000761534"/>
    </source>
</evidence>